<sequence>MEYEQYGKVFLTNVDKRKAIIKQQFESRIRLILYNIKLLDEHIQNFKKQRENERIAKIARNKEKWDEKEIRITAMKNLGYYRTLELKNKRKNRERKTLKNIENLKRSALATKQDKELNQYYEKYASQIRTMENNKALIEKYVENKQPSEEDVKEIDEISNENIEMEAESSDHCGYNPKWKSENMNLTFIQRIENLRINSTKCAQDAAFWNKTAPLWNKMTACLQANITETPTGGESELSVPKEYAEEKTRRYLFDLMDDSQPPSLMQTIMMNDVDYNLSDETMFEMITRAKLLTEPGTSAVDYINLIRRVTEHEADVKSNVGYFVSGLAERAVFELTKKKIAEKIFLDIRKTTDRLQHVNEKHVVPTKLIKSKNMGEVTTFIFEMIRNDEVYGRFDKPVDDEPRYVAQISETAEDKLKKFLLKYYPAAKMSSIRFEIKGRAELNEKVDNLIRLFLEHAHRQTAHFVSTSNVNEYEERVKTVLPSSGTARGPLTLYLVYRISRKISKLVFGMFATDERVMHNFEMTVDAYVLLVANRTNRLNYNTKVYKRRKSVDVDDFNKLHDETLKSIRNEYSMVK</sequence>
<organism evidence="2 3">
    <name type="scientific">Acyrthosiphon pisum</name>
    <name type="common">Pea aphid</name>
    <dbReference type="NCBI Taxonomy" id="7029"/>
    <lineage>
        <taxon>Eukaryota</taxon>
        <taxon>Metazoa</taxon>
        <taxon>Ecdysozoa</taxon>
        <taxon>Arthropoda</taxon>
        <taxon>Hexapoda</taxon>
        <taxon>Insecta</taxon>
        <taxon>Pterygota</taxon>
        <taxon>Neoptera</taxon>
        <taxon>Paraneoptera</taxon>
        <taxon>Hemiptera</taxon>
        <taxon>Sternorrhyncha</taxon>
        <taxon>Aphidomorpha</taxon>
        <taxon>Aphidoidea</taxon>
        <taxon>Aphididae</taxon>
        <taxon>Macrosiphini</taxon>
        <taxon>Acyrthosiphon</taxon>
    </lineage>
</organism>
<name>A0A8R2AHC0_ACYPI</name>
<reference evidence="3" key="1">
    <citation type="submission" date="2010-06" db="EMBL/GenBank/DDBJ databases">
        <authorList>
            <person name="Jiang H."/>
            <person name="Abraham K."/>
            <person name="Ali S."/>
            <person name="Alsbrooks S.L."/>
            <person name="Anim B.N."/>
            <person name="Anosike U.S."/>
            <person name="Attaway T."/>
            <person name="Bandaranaike D.P."/>
            <person name="Battles P.K."/>
            <person name="Bell S.N."/>
            <person name="Bell A.V."/>
            <person name="Beltran B."/>
            <person name="Bickham C."/>
            <person name="Bustamante Y."/>
            <person name="Caleb T."/>
            <person name="Canada A."/>
            <person name="Cardenas V."/>
            <person name="Carter K."/>
            <person name="Chacko J."/>
            <person name="Chandrabose M.N."/>
            <person name="Chavez D."/>
            <person name="Chavez A."/>
            <person name="Chen L."/>
            <person name="Chu H.-S."/>
            <person name="Claassen K.J."/>
            <person name="Cockrell R."/>
            <person name="Collins M."/>
            <person name="Cooper J.A."/>
            <person name="Cree A."/>
            <person name="Curry S.M."/>
            <person name="Da Y."/>
            <person name="Dao M.D."/>
            <person name="Das B."/>
            <person name="Davila M.-L."/>
            <person name="Davy-Carroll L."/>
            <person name="Denson S."/>
            <person name="Dinh H."/>
            <person name="Ebong V.E."/>
            <person name="Edwards J.R."/>
            <person name="Egan A."/>
            <person name="El-Daye J."/>
            <person name="Escobedo L."/>
            <person name="Fernandez S."/>
            <person name="Fernando P.R."/>
            <person name="Flagg N."/>
            <person name="Forbes L.D."/>
            <person name="Fowler R.G."/>
            <person name="Fu Q."/>
            <person name="Gabisi R.A."/>
            <person name="Ganer J."/>
            <person name="Garbino Pronczuk A."/>
            <person name="Garcia R.M."/>
            <person name="Garner T."/>
            <person name="Garrett T.E."/>
            <person name="Gonzalez D.A."/>
            <person name="Hamid H."/>
            <person name="Hawkins E.S."/>
            <person name="Hirani K."/>
            <person name="Hogues M.E."/>
            <person name="Hollins B."/>
            <person name="Hsiao C.-H."/>
            <person name="Jabil R."/>
            <person name="James M.L."/>
            <person name="Jhangiani S.N."/>
            <person name="Johnson B."/>
            <person name="Johnson Q."/>
            <person name="Joshi V."/>
            <person name="Kalu J.B."/>
            <person name="Kam C."/>
            <person name="Kashfia A."/>
            <person name="Keebler J."/>
            <person name="Kisamo H."/>
            <person name="Kovar C.L."/>
            <person name="Lago L.A."/>
            <person name="Lai C.-Y."/>
            <person name="Laidlaw J."/>
            <person name="Lara F."/>
            <person name="Le T.-K."/>
            <person name="Lee S.L."/>
            <person name="Legall F.H."/>
            <person name="Lemon S.J."/>
            <person name="Lewis L.R."/>
            <person name="Li B."/>
            <person name="Liu Y."/>
            <person name="Liu Y.-S."/>
            <person name="Lopez J."/>
            <person name="Lozado R.J."/>
            <person name="Lu J."/>
            <person name="Madu R.C."/>
            <person name="Maheshwari M."/>
            <person name="Maheshwari R."/>
            <person name="Malloy K."/>
            <person name="Martinez E."/>
            <person name="Mathew T."/>
            <person name="Mercado I.C."/>
            <person name="Mercado C."/>
            <person name="Meyer B."/>
            <person name="Montgomery K."/>
            <person name="Morgan M.B."/>
            <person name="Munidasa M."/>
            <person name="Nazareth L.V."/>
            <person name="Nelson J."/>
            <person name="Ng B.M."/>
            <person name="Nguyen N.B."/>
            <person name="Nguyen P.Q."/>
            <person name="Nguyen T."/>
            <person name="Obregon M."/>
            <person name="Okwuonu G.O."/>
            <person name="Onwere C.G."/>
            <person name="Orozco G."/>
            <person name="Parra A."/>
            <person name="Patel S."/>
            <person name="Patil S."/>
            <person name="Perez A."/>
            <person name="Perez Y."/>
            <person name="Pham C."/>
            <person name="Primus E.L."/>
            <person name="Pu L.-L."/>
            <person name="Puazo M."/>
            <person name="Qin X."/>
            <person name="Quiroz J.B."/>
            <person name="Reese J."/>
            <person name="Richards S."/>
            <person name="Rives C.M."/>
            <person name="Robberts R."/>
            <person name="Ruiz S.J."/>
            <person name="Ruiz M.J."/>
            <person name="Santibanez J."/>
            <person name="Schneider B.W."/>
            <person name="Sisson I."/>
            <person name="Smith M."/>
            <person name="Sodergren E."/>
            <person name="Song X.-Z."/>
            <person name="Song B.B."/>
            <person name="Summersgill H."/>
            <person name="Thelus R."/>
            <person name="Thornton R.D."/>
            <person name="Trejos Z.Y."/>
            <person name="Usmani K."/>
            <person name="Vattathil S."/>
            <person name="Villasana D."/>
            <person name="Walker D.L."/>
            <person name="Wang S."/>
            <person name="Wang K."/>
            <person name="White C.S."/>
            <person name="Williams A.C."/>
            <person name="Williamson J."/>
            <person name="Wilson K."/>
            <person name="Woghiren I.O."/>
            <person name="Woodworth J.R."/>
            <person name="Worley K.C."/>
            <person name="Wright R.A."/>
            <person name="Wu W."/>
            <person name="Young L."/>
            <person name="Zhang L."/>
            <person name="Zhang J."/>
            <person name="Zhu Y."/>
            <person name="Muzny D.M."/>
            <person name="Weinstock G."/>
            <person name="Gibbs R.A."/>
        </authorList>
    </citation>
    <scope>NUCLEOTIDE SEQUENCE [LARGE SCALE GENOMIC DNA]</scope>
    <source>
        <strain evidence="3">LSR1</strain>
    </source>
</reference>
<dbReference type="RefSeq" id="XP_003245768.1">
    <property type="nucleotide sequence ID" value="XM_003245720.4"/>
</dbReference>
<evidence type="ECO:0000313" key="2">
    <source>
        <dbReference type="EnsemblMetazoa" id="XP_003245768.1"/>
    </source>
</evidence>
<protein>
    <submittedName>
        <fullName evidence="2">Uncharacterized protein</fullName>
    </submittedName>
</protein>
<keyword evidence="1" id="KW-0175">Coiled coil</keyword>
<proteinExistence type="predicted"/>
<evidence type="ECO:0000313" key="3">
    <source>
        <dbReference type="Proteomes" id="UP000007819"/>
    </source>
</evidence>
<keyword evidence="3" id="KW-1185">Reference proteome</keyword>
<dbReference type="EnsemblMetazoa" id="XM_003245720.4">
    <property type="protein sequence ID" value="XP_003245768.1"/>
    <property type="gene ID" value="LOC100569811"/>
</dbReference>
<dbReference type="AlphaFoldDB" id="A0A8R2AHC0"/>
<dbReference type="GeneID" id="100569811"/>
<accession>A0A8R2AHC0</accession>
<evidence type="ECO:0000256" key="1">
    <source>
        <dbReference type="SAM" id="Coils"/>
    </source>
</evidence>
<feature type="coiled-coil region" evidence="1">
    <location>
        <begin position="48"/>
        <end position="104"/>
    </location>
</feature>
<dbReference type="OrthoDB" id="6605495at2759"/>
<dbReference type="Proteomes" id="UP000007819">
    <property type="component" value="Chromosome X"/>
</dbReference>
<reference evidence="2" key="2">
    <citation type="submission" date="2022-06" db="UniProtKB">
        <authorList>
            <consortium name="EnsemblMetazoa"/>
        </authorList>
    </citation>
    <scope>IDENTIFICATION</scope>
</reference>
<dbReference type="KEGG" id="api:100569811"/>